<keyword evidence="4" id="KW-1185">Reference proteome</keyword>
<dbReference type="InterPro" id="IPR044996">
    <property type="entry name" value="COQ10-like"/>
</dbReference>
<evidence type="ECO:0000313" key="3">
    <source>
        <dbReference type="EMBL" id="SDH54180.1"/>
    </source>
</evidence>
<dbReference type="Pfam" id="PF03364">
    <property type="entry name" value="Polyketide_cyc"/>
    <property type="match status" value="1"/>
</dbReference>
<dbReference type="STRING" id="83767.SAMN05660652_01863"/>
<dbReference type="GO" id="GO:0048039">
    <property type="term" value="F:ubiquinone binding"/>
    <property type="evidence" value="ECO:0007669"/>
    <property type="project" value="InterPro"/>
</dbReference>
<evidence type="ECO:0000259" key="2">
    <source>
        <dbReference type="Pfam" id="PF03364"/>
    </source>
</evidence>
<accession>A0A1G8DA61</accession>
<protein>
    <submittedName>
        <fullName evidence="3">Ribosome association toxin PasT (RatA) of the RatAB toxin-antitoxin module</fullName>
    </submittedName>
</protein>
<organism evidence="3 4">
    <name type="scientific">Propionivibrio dicarboxylicus</name>
    <dbReference type="NCBI Taxonomy" id="83767"/>
    <lineage>
        <taxon>Bacteria</taxon>
        <taxon>Pseudomonadati</taxon>
        <taxon>Pseudomonadota</taxon>
        <taxon>Betaproteobacteria</taxon>
        <taxon>Rhodocyclales</taxon>
        <taxon>Rhodocyclaceae</taxon>
        <taxon>Propionivibrio</taxon>
    </lineage>
</organism>
<evidence type="ECO:0000313" key="4">
    <source>
        <dbReference type="Proteomes" id="UP000198607"/>
    </source>
</evidence>
<comment type="similarity">
    <text evidence="1">Belongs to the ribosome association toxin RatA family.</text>
</comment>
<dbReference type="EMBL" id="FNCY01000006">
    <property type="protein sequence ID" value="SDH54180.1"/>
    <property type="molecule type" value="Genomic_DNA"/>
</dbReference>
<dbReference type="InterPro" id="IPR005031">
    <property type="entry name" value="COQ10_START"/>
</dbReference>
<reference evidence="3 4" key="1">
    <citation type="submission" date="2016-10" db="EMBL/GenBank/DDBJ databases">
        <authorList>
            <person name="de Groot N.N."/>
        </authorList>
    </citation>
    <scope>NUCLEOTIDE SEQUENCE [LARGE SCALE GENOMIC DNA]</scope>
    <source>
        <strain evidence="3 4">DSM 5885</strain>
    </source>
</reference>
<dbReference type="RefSeq" id="WP_091936866.1">
    <property type="nucleotide sequence ID" value="NZ_FNCY01000006.1"/>
</dbReference>
<sequence>MATVERSILIGYSVRQMFDLVENIEAYPDFLPWCERTQVSYRDATRTVATLFINFRGVKAHFTTENDKNDPAFIGLRLVDGPFRRLDGGWHFHPLDEHACKVELRLTYEFSNRLFDKMIGPVFGQICNTFVDAFARRAEAVLGEGNG</sequence>
<dbReference type="SUPFAM" id="SSF55961">
    <property type="entry name" value="Bet v1-like"/>
    <property type="match status" value="1"/>
</dbReference>
<evidence type="ECO:0000256" key="1">
    <source>
        <dbReference type="ARBA" id="ARBA00008918"/>
    </source>
</evidence>
<dbReference type="Gene3D" id="3.30.530.20">
    <property type="match status" value="1"/>
</dbReference>
<dbReference type="OrthoDB" id="9804759at2"/>
<dbReference type="PANTHER" id="PTHR12901:SF10">
    <property type="entry name" value="COENZYME Q-BINDING PROTEIN COQ10, MITOCHONDRIAL"/>
    <property type="match status" value="1"/>
</dbReference>
<proteinExistence type="inferred from homology"/>
<feature type="domain" description="Coenzyme Q-binding protein COQ10 START" evidence="2">
    <location>
        <begin position="10"/>
        <end position="134"/>
    </location>
</feature>
<dbReference type="GO" id="GO:0045333">
    <property type="term" value="P:cellular respiration"/>
    <property type="evidence" value="ECO:0007669"/>
    <property type="project" value="InterPro"/>
</dbReference>
<dbReference type="PANTHER" id="PTHR12901">
    <property type="entry name" value="SPERM PROTEIN HOMOLOG"/>
    <property type="match status" value="1"/>
</dbReference>
<dbReference type="Proteomes" id="UP000198607">
    <property type="component" value="Unassembled WGS sequence"/>
</dbReference>
<dbReference type="AlphaFoldDB" id="A0A1G8DA61"/>
<dbReference type="CDD" id="cd07813">
    <property type="entry name" value="COQ10p_like"/>
    <property type="match status" value="1"/>
</dbReference>
<gene>
    <name evidence="3" type="ORF">SAMN05660652_01863</name>
</gene>
<name>A0A1G8DA61_9RHOO</name>
<dbReference type="InterPro" id="IPR023393">
    <property type="entry name" value="START-like_dom_sf"/>
</dbReference>